<dbReference type="GO" id="GO:0070819">
    <property type="term" value="F:menaquinone-dependent protoporphyrinogen oxidase activity"/>
    <property type="evidence" value="ECO:0007669"/>
    <property type="project" value="TreeGrafter"/>
</dbReference>
<protein>
    <recommendedName>
        <fullName evidence="1">Flavodoxin-like domain-containing protein</fullName>
    </recommendedName>
</protein>
<dbReference type="SUPFAM" id="SSF52218">
    <property type="entry name" value="Flavoproteins"/>
    <property type="match status" value="1"/>
</dbReference>
<gene>
    <name evidence="2" type="ORF">SDC9_55022</name>
</gene>
<evidence type="ECO:0000313" key="2">
    <source>
        <dbReference type="EMBL" id="MPM08708.1"/>
    </source>
</evidence>
<comment type="caution">
    <text evidence="2">The sequence shown here is derived from an EMBL/GenBank/DDBJ whole genome shotgun (WGS) entry which is preliminary data.</text>
</comment>
<dbReference type="EMBL" id="VSSQ01001482">
    <property type="protein sequence ID" value="MPM08708.1"/>
    <property type="molecule type" value="Genomic_DNA"/>
</dbReference>
<evidence type="ECO:0000259" key="1">
    <source>
        <dbReference type="PROSITE" id="PS50902"/>
    </source>
</evidence>
<dbReference type="GO" id="GO:0010181">
    <property type="term" value="F:FMN binding"/>
    <property type="evidence" value="ECO:0007669"/>
    <property type="project" value="InterPro"/>
</dbReference>
<name>A0A644WZ08_9ZZZZ</name>
<feature type="domain" description="Flavodoxin-like" evidence="1">
    <location>
        <begin position="5"/>
        <end position="147"/>
    </location>
</feature>
<reference evidence="2" key="1">
    <citation type="submission" date="2019-08" db="EMBL/GenBank/DDBJ databases">
        <authorList>
            <person name="Kucharzyk K."/>
            <person name="Murdoch R.W."/>
            <person name="Higgins S."/>
            <person name="Loffler F."/>
        </authorList>
    </citation>
    <scope>NUCLEOTIDE SEQUENCE</scope>
</reference>
<sequence>MKKCIIIYYSFHHANTEKVAAAMAAASGATVTKVDEMNPADLADYELIGFGSGIAYGKHYEKLLKAASGLDLRGKEAFVFSTSGIGKEKYNAELRGLLEKAGAKVVGSFACKGFDTVGPFRLIGGVSKGHPSDEEIKRAKRFIKGIAG</sequence>
<dbReference type="Gene3D" id="3.40.50.360">
    <property type="match status" value="1"/>
</dbReference>
<dbReference type="InterPro" id="IPR029039">
    <property type="entry name" value="Flavoprotein-like_sf"/>
</dbReference>
<dbReference type="Pfam" id="PF12724">
    <property type="entry name" value="Flavodoxin_5"/>
    <property type="match status" value="1"/>
</dbReference>
<organism evidence="2">
    <name type="scientific">bioreactor metagenome</name>
    <dbReference type="NCBI Taxonomy" id="1076179"/>
    <lineage>
        <taxon>unclassified sequences</taxon>
        <taxon>metagenomes</taxon>
        <taxon>ecological metagenomes</taxon>
    </lineage>
</organism>
<dbReference type="InterPro" id="IPR052200">
    <property type="entry name" value="Protoporphyrinogen_IX_DH"/>
</dbReference>
<accession>A0A644WZ08</accession>
<dbReference type="InterPro" id="IPR026816">
    <property type="entry name" value="Flavodoxin_dom"/>
</dbReference>
<dbReference type="InterPro" id="IPR008254">
    <property type="entry name" value="Flavodoxin/NO_synth"/>
</dbReference>
<proteinExistence type="predicted"/>
<dbReference type="AlphaFoldDB" id="A0A644WZ08"/>
<dbReference type="PROSITE" id="PS50902">
    <property type="entry name" value="FLAVODOXIN_LIKE"/>
    <property type="match status" value="1"/>
</dbReference>
<dbReference type="GO" id="GO:0006783">
    <property type="term" value="P:heme biosynthetic process"/>
    <property type="evidence" value="ECO:0007669"/>
    <property type="project" value="TreeGrafter"/>
</dbReference>
<dbReference type="PANTHER" id="PTHR38030:SF2">
    <property type="entry name" value="PROTOPORPHYRINOGEN IX DEHYDROGENASE [QUINONE]"/>
    <property type="match status" value="1"/>
</dbReference>
<dbReference type="PANTHER" id="PTHR38030">
    <property type="entry name" value="PROTOPORPHYRINOGEN IX DEHYDROGENASE [MENAQUINONE]"/>
    <property type="match status" value="1"/>
</dbReference>